<dbReference type="EMBL" id="JARRAG010000001">
    <property type="protein sequence ID" value="MDG3003018.1"/>
    <property type="molecule type" value="Genomic_DNA"/>
</dbReference>
<dbReference type="InterPro" id="IPR010869">
    <property type="entry name" value="DUF1501"/>
</dbReference>
<evidence type="ECO:0000256" key="1">
    <source>
        <dbReference type="SAM" id="MobiDB-lite"/>
    </source>
</evidence>
<accession>A0ABT6F603</accession>
<reference evidence="2 3" key="1">
    <citation type="submission" date="2023-03" db="EMBL/GenBank/DDBJ databases">
        <title>Paludisphaera mucosa sp. nov. a novel planctomycete from northern fen.</title>
        <authorList>
            <person name="Ivanova A."/>
        </authorList>
    </citation>
    <scope>NUCLEOTIDE SEQUENCE [LARGE SCALE GENOMIC DNA]</scope>
    <source>
        <strain evidence="2 3">Pla2</strain>
    </source>
</reference>
<evidence type="ECO:0000313" key="3">
    <source>
        <dbReference type="Proteomes" id="UP001216907"/>
    </source>
</evidence>
<sequence>MTRRTLIRAGTLGLSGMTLADLLRARAAGGVAKRGADDPSVILIWLDGGPPQHETYDPKPDAAAEVRGPIGSIATAVPGIRISELLPRHAAMMDKVSLLRSVHHDNDDHFTAAHWMLTGYSGPNGINQTPVNPSFGSVLSRVKGGKKAGIPAYVGLPNTHTVGLPIGYHGAAYLGRSFDPFNADGDPNTDAYHATSLDLPAGVDVGRLGSRRELLSRFDAARERIDRFAGASDVDRFQDAALAMISGPEARAAFDLGREPAHLRDRYGRHTWGQSALLARRLVEAGVRFVTLTFGGWDWHASIEKGMHNVLPVLDAAVAGLIEDLNQRGLLESTIVLVMGEFGRSPRLNNGLPQDPIPGRDHNGRVMSVLVAGGGFAGGQTIGASDPRGGSPADRPVRPQDIIVTLYDRLGVDPETTFQDRTGRPITVGSTGMIIPELSGSTGRA</sequence>
<protein>
    <submittedName>
        <fullName evidence="2">DUF1501 domain-containing protein</fullName>
    </submittedName>
</protein>
<proteinExistence type="predicted"/>
<feature type="region of interest" description="Disordered" evidence="1">
    <location>
        <begin position="415"/>
        <end position="445"/>
    </location>
</feature>
<organism evidence="2 3">
    <name type="scientific">Paludisphaera mucosa</name>
    <dbReference type="NCBI Taxonomy" id="3030827"/>
    <lineage>
        <taxon>Bacteria</taxon>
        <taxon>Pseudomonadati</taxon>
        <taxon>Planctomycetota</taxon>
        <taxon>Planctomycetia</taxon>
        <taxon>Isosphaerales</taxon>
        <taxon>Isosphaeraceae</taxon>
        <taxon>Paludisphaera</taxon>
    </lineage>
</organism>
<dbReference type="Proteomes" id="UP001216907">
    <property type="component" value="Unassembled WGS sequence"/>
</dbReference>
<comment type="caution">
    <text evidence="2">The sequence shown here is derived from an EMBL/GenBank/DDBJ whole genome shotgun (WGS) entry which is preliminary data.</text>
</comment>
<dbReference type="RefSeq" id="WP_277859376.1">
    <property type="nucleotide sequence ID" value="NZ_JARRAG010000001.1"/>
</dbReference>
<evidence type="ECO:0000313" key="2">
    <source>
        <dbReference type="EMBL" id="MDG3003018.1"/>
    </source>
</evidence>
<dbReference type="PANTHER" id="PTHR43737">
    <property type="entry name" value="BLL7424 PROTEIN"/>
    <property type="match status" value="1"/>
</dbReference>
<dbReference type="PANTHER" id="PTHR43737:SF1">
    <property type="entry name" value="DUF1501 DOMAIN-CONTAINING PROTEIN"/>
    <property type="match status" value="1"/>
</dbReference>
<keyword evidence="3" id="KW-1185">Reference proteome</keyword>
<name>A0ABT6F603_9BACT</name>
<dbReference type="Pfam" id="PF07394">
    <property type="entry name" value="DUF1501"/>
    <property type="match status" value="1"/>
</dbReference>
<dbReference type="Gene3D" id="3.40.720.10">
    <property type="entry name" value="Alkaline Phosphatase, subunit A"/>
    <property type="match status" value="1"/>
</dbReference>
<gene>
    <name evidence="2" type="ORF">PZE19_04505</name>
</gene>
<dbReference type="InterPro" id="IPR017850">
    <property type="entry name" value="Alkaline_phosphatase_core_sf"/>
</dbReference>
<dbReference type="SUPFAM" id="SSF53649">
    <property type="entry name" value="Alkaline phosphatase-like"/>
    <property type="match status" value="1"/>
</dbReference>